<dbReference type="PANTHER" id="PTHR33420">
    <property type="entry name" value="FIMBRIAL SUBUNIT ELFA-RELATED"/>
    <property type="match status" value="1"/>
</dbReference>
<comment type="similarity">
    <text evidence="2">Belongs to the fimbrial protein family.</text>
</comment>
<reference evidence="7 8" key="1">
    <citation type="submission" date="2018-06" db="EMBL/GenBank/DDBJ databases">
        <authorList>
            <consortium name="Pathogen Informatics"/>
            <person name="Doyle S."/>
        </authorList>
    </citation>
    <scope>NUCLEOTIDE SEQUENCE [LARGE SCALE GENOMIC DNA]</scope>
    <source>
        <strain evidence="7 8">NCTC12119</strain>
    </source>
</reference>
<evidence type="ECO:0000313" key="7">
    <source>
        <dbReference type="EMBL" id="SUY92930.1"/>
    </source>
</evidence>
<comment type="subcellular location">
    <subcellularLocation>
        <location evidence="1">Fimbrium</location>
    </subcellularLocation>
</comment>
<dbReference type="RefSeq" id="WP_115632145.1">
    <property type="nucleotide sequence ID" value="NZ_UIGI01000002.1"/>
</dbReference>
<dbReference type="InterPro" id="IPR008966">
    <property type="entry name" value="Adhesion_dom_sf"/>
</dbReference>
<feature type="chain" id="PRO_5016599554" evidence="5">
    <location>
        <begin position="21"/>
        <end position="173"/>
    </location>
</feature>
<sequence>MKLFIFLAALGITLSPSLWAYEAGPGTINITGKIHSDTCVLDNNNLQVDLGNINSHEFSQKDKQSFPIHFALNLTNCENAVSGVSVQFDGTPAKGNPALVAIDNVTGAATGLGINIMDDQKNTIAINSESHQYPIISGGGSNTLNFYASYMTLGDVITAGTASASVTFTLTYQ</sequence>
<proteinExistence type="inferred from homology"/>
<evidence type="ECO:0000313" key="8">
    <source>
        <dbReference type="Proteomes" id="UP000255528"/>
    </source>
</evidence>
<gene>
    <name evidence="7" type="primary">fimF_3</name>
    <name evidence="7" type="ORF">NCTC12119_04960</name>
</gene>
<feature type="signal peptide" evidence="5">
    <location>
        <begin position="1"/>
        <end position="20"/>
    </location>
</feature>
<dbReference type="Proteomes" id="UP000255528">
    <property type="component" value="Unassembled WGS sequence"/>
</dbReference>
<dbReference type="InterPro" id="IPR050263">
    <property type="entry name" value="Bact_Fimbrial_Adh_Pro"/>
</dbReference>
<evidence type="ECO:0000259" key="6">
    <source>
        <dbReference type="Pfam" id="PF00419"/>
    </source>
</evidence>
<dbReference type="SUPFAM" id="SSF49401">
    <property type="entry name" value="Bacterial adhesins"/>
    <property type="match status" value="1"/>
</dbReference>
<protein>
    <submittedName>
        <fullName evidence="7">Fimbrial protein BcfF</fullName>
    </submittedName>
</protein>
<evidence type="ECO:0000256" key="2">
    <source>
        <dbReference type="ARBA" id="ARBA00006671"/>
    </source>
</evidence>
<dbReference type="EMBL" id="UIGI01000002">
    <property type="protein sequence ID" value="SUY92930.1"/>
    <property type="molecule type" value="Genomic_DNA"/>
</dbReference>
<keyword evidence="3 5" id="KW-0732">Signal</keyword>
<dbReference type="GO" id="GO:0009289">
    <property type="term" value="C:pilus"/>
    <property type="evidence" value="ECO:0007669"/>
    <property type="project" value="UniProtKB-SubCell"/>
</dbReference>
<evidence type="ECO:0000256" key="1">
    <source>
        <dbReference type="ARBA" id="ARBA00004561"/>
    </source>
</evidence>
<evidence type="ECO:0000256" key="5">
    <source>
        <dbReference type="SAM" id="SignalP"/>
    </source>
</evidence>
<dbReference type="InterPro" id="IPR000259">
    <property type="entry name" value="Adhesion_dom_fimbrial"/>
</dbReference>
<dbReference type="AlphaFoldDB" id="A0A381KNI5"/>
<dbReference type="Gene3D" id="2.60.40.1090">
    <property type="entry name" value="Fimbrial-type adhesion domain"/>
    <property type="match status" value="1"/>
</dbReference>
<dbReference type="InterPro" id="IPR036937">
    <property type="entry name" value="Adhesion_dom_fimbrial_sf"/>
</dbReference>
<dbReference type="PANTHER" id="PTHR33420:SF3">
    <property type="entry name" value="FIMBRIAL SUBUNIT ELFA"/>
    <property type="match status" value="1"/>
</dbReference>
<evidence type="ECO:0000256" key="4">
    <source>
        <dbReference type="ARBA" id="ARBA00023263"/>
    </source>
</evidence>
<dbReference type="Pfam" id="PF00419">
    <property type="entry name" value="Fimbrial"/>
    <property type="match status" value="1"/>
</dbReference>
<name>A0A381KNI5_9ENTR</name>
<feature type="domain" description="Fimbrial-type adhesion" evidence="6">
    <location>
        <begin position="28"/>
        <end position="173"/>
    </location>
</feature>
<keyword evidence="4" id="KW-0281">Fimbrium</keyword>
<evidence type="ECO:0000256" key="3">
    <source>
        <dbReference type="ARBA" id="ARBA00022729"/>
    </source>
</evidence>
<organism evidence="7 8">
    <name type="scientific">Buttiauxella agrestis</name>
    <dbReference type="NCBI Taxonomy" id="82977"/>
    <lineage>
        <taxon>Bacteria</taxon>
        <taxon>Pseudomonadati</taxon>
        <taxon>Pseudomonadota</taxon>
        <taxon>Gammaproteobacteria</taxon>
        <taxon>Enterobacterales</taxon>
        <taxon>Enterobacteriaceae</taxon>
        <taxon>Buttiauxella</taxon>
    </lineage>
</organism>
<dbReference type="GO" id="GO:0043709">
    <property type="term" value="P:cell adhesion involved in single-species biofilm formation"/>
    <property type="evidence" value="ECO:0007669"/>
    <property type="project" value="TreeGrafter"/>
</dbReference>
<accession>A0A381KNI5</accession>